<evidence type="ECO:0000313" key="1">
    <source>
        <dbReference type="EMBL" id="CAL5224023.1"/>
    </source>
</evidence>
<name>A0ABP1G0Q3_9CHLO</name>
<keyword evidence="2" id="KW-1185">Reference proteome</keyword>
<proteinExistence type="predicted"/>
<accession>A0ABP1G0Q3</accession>
<protein>
    <submittedName>
        <fullName evidence="1">G6643 protein</fullName>
    </submittedName>
</protein>
<gene>
    <name evidence="1" type="primary">g6643</name>
    <name evidence="1" type="ORF">VP750_LOCUS5682</name>
</gene>
<comment type="caution">
    <text evidence="1">The sequence shown here is derived from an EMBL/GenBank/DDBJ whole genome shotgun (WGS) entry which is preliminary data.</text>
</comment>
<organism evidence="1 2">
    <name type="scientific">Coccomyxa viridis</name>
    <dbReference type="NCBI Taxonomy" id="1274662"/>
    <lineage>
        <taxon>Eukaryota</taxon>
        <taxon>Viridiplantae</taxon>
        <taxon>Chlorophyta</taxon>
        <taxon>core chlorophytes</taxon>
        <taxon>Trebouxiophyceae</taxon>
        <taxon>Trebouxiophyceae incertae sedis</taxon>
        <taxon>Coccomyxaceae</taxon>
        <taxon>Coccomyxa</taxon>
    </lineage>
</organism>
<dbReference type="Proteomes" id="UP001497392">
    <property type="component" value="Unassembled WGS sequence"/>
</dbReference>
<sequence>MGLYKEFGESPPPPEPPVVLGRRHKTDPVHTPGRVAAAYGSAGVAAGAPEILDFDVQRLRGVRSDTDTVTGLLDVDLYDVPSRNMNCFMYTYMGLSAVMGGMPSSWMGCMLKEDPHEGASELRTRMRARVKRMRSHGKLMRATVTEDKIMDNWEKTLKDGEPVNVNVFELVADIHEADIYILEPQRHAVTGKGYLQASCFPSEKGEAGEVGRRVVWGYLHEGHFAIVVPKQRMRLLRVAERVPGQFDVMPHAAVVSSGSGSAQTPVLVPGGNGGVVTGRSESPARPVPVPVRAHASVVTGLERVGLGAGSGRDGGVTVPSERPAKPVLVPTRAPAAVLAGPERAGLAAALNTGGADLVRSRIVSALDAAKQDRAANMLEALQKQLMPIEARNGSGMGTGWRPAMLELGRGLCGDDGSAAAAFT</sequence>
<evidence type="ECO:0000313" key="2">
    <source>
        <dbReference type="Proteomes" id="UP001497392"/>
    </source>
</evidence>
<dbReference type="EMBL" id="CAXHTA020000010">
    <property type="protein sequence ID" value="CAL5224023.1"/>
    <property type="molecule type" value="Genomic_DNA"/>
</dbReference>
<reference evidence="1 2" key="1">
    <citation type="submission" date="2024-06" db="EMBL/GenBank/DDBJ databases">
        <authorList>
            <person name="Kraege A."/>
            <person name="Thomma B."/>
        </authorList>
    </citation>
    <scope>NUCLEOTIDE SEQUENCE [LARGE SCALE GENOMIC DNA]</scope>
</reference>